<dbReference type="Proteomes" id="UP000330807">
    <property type="component" value="Unassembled WGS sequence"/>
</dbReference>
<evidence type="ECO:0000256" key="4">
    <source>
        <dbReference type="ARBA" id="ARBA00022475"/>
    </source>
</evidence>
<evidence type="ECO:0000313" key="10">
    <source>
        <dbReference type="Proteomes" id="UP000330807"/>
    </source>
</evidence>
<dbReference type="PIRSF" id="PIRSF037778">
    <property type="entry name" value="UCP037778_transp_RibU"/>
    <property type="match status" value="1"/>
</dbReference>
<evidence type="ECO:0000256" key="3">
    <source>
        <dbReference type="ARBA" id="ARBA00022448"/>
    </source>
</evidence>
<dbReference type="GO" id="GO:0032217">
    <property type="term" value="F:riboflavin transmembrane transporter activity"/>
    <property type="evidence" value="ECO:0007669"/>
    <property type="project" value="UniProtKB-UniRule"/>
</dbReference>
<dbReference type="PANTHER" id="PTHR38438:SF1">
    <property type="entry name" value="RIBOFLAVIN TRANSPORTER RIBU"/>
    <property type="match status" value="1"/>
</dbReference>
<keyword evidence="4 8" id="KW-1003">Cell membrane</keyword>
<dbReference type="PANTHER" id="PTHR38438">
    <property type="entry name" value="RIBOFLAVIN TRANSPORTER RIBU"/>
    <property type="match status" value="1"/>
</dbReference>
<name>A0A5K1IQ69_9ACTN</name>
<protein>
    <recommendedName>
        <fullName evidence="8">Riboflavin transporter</fullName>
    </recommendedName>
</protein>
<evidence type="ECO:0000256" key="6">
    <source>
        <dbReference type="ARBA" id="ARBA00022989"/>
    </source>
</evidence>
<dbReference type="Gene3D" id="1.10.1760.20">
    <property type="match status" value="1"/>
</dbReference>
<keyword evidence="3 8" id="KW-0813">Transport</keyword>
<evidence type="ECO:0000313" key="9">
    <source>
        <dbReference type="EMBL" id="VWM04851.1"/>
    </source>
</evidence>
<reference evidence="9 10" key="1">
    <citation type="submission" date="2019-10" db="EMBL/GenBank/DDBJ databases">
        <authorList>
            <person name="Wolf R A."/>
        </authorList>
    </citation>
    <scope>NUCLEOTIDE SEQUENCE [LARGE SCALE GENOMIC DNA]</scope>
    <source>
        <strain evidence="9">Collinsella_aerofaciens_AK_138A</strain>
    </source>
</reference>
<comment type="similarity">
    <text evidence="2 8">Belongs to the prokaryotic riboflavin transporter (P-RFT) (TC 2.A.87) family.</text>
</comment>
<keyword evidence="7 8" id="KW-0472">Membrane</keyword>
<keyword evidence="6" id="KW-1133">Transmembrane helix</keyword>
<dbReference type="AlphaFoldDB" id="A0A5K1IQ69"/>
<proteinExistence type="inferred from homology"/>
<organism evidence="9 10">
    <name type="scientific">Collinsella aerofaciens</name>
    <dbReference type="NCBI Taxonomy" id="74426"/>
    <lineage>
        <taxon>Bacteria</taxon>
        <taxon>Bacillati</taxon>
        <taxon>Actinomycetota</taxon>
        <taxon>Coriobacteriia</taxon>
        <taxon>Coriobacteriales</taxon>
        <taxon>Coriobacteriaceae</taxon>
        <taxon>Collinsella</taxon>
    </lineage>
</organism>
<dbReference type="InterPro" id="IPR024529">
    <property type="entry name" value="ECF_trnsprt_substrate-spec"/>
</dbReference>
<keyword evidence="5" id="KW-0812">Transmembrane</keyword>
<comment type="function">
    <text evidence="8">Probably a riboflavin-binding protein that interacts with the energy-coupling factor (ECF) ABC-transporter complex.</text>
</comment>
<comment type="subcellular location">
    <subcellularLocation>
        <location evidence="1">Cell membrane</location>
        <topology evidence="1">Multi-pass membrane protein</topology>
    </subcellularLocation>
</comment>
<dbReference type="EMBL" id="CABWIH010000106">
    <property type="protein sequence ID" value="VWM04851.1"/>
    <property type="molecule type" value="Genomic_DNA"/>
</dbReference>
<dbReference type="Pfam" id="PF12822">
    <property type="entry name" value="ECF_trnsprt"/>
    <property type="match status" value="1"/>
</dbReference>
<evidence type="ECO:0000256" key="7">
    <source>
        <dbReference type="ARBA" id="ARBA00023136"/>
    </source>
</evidence>
<evidence type="ECO:0000256" key="8">
    <source>
        <dbReference type="PIRNR" id="PIRNR037778"/>
    </source>
</evidence>
<gene>
    <name evidence="9" type="primary">ribU</name>
    <name evidence="9" type="ORF">LMKDKBCB_00645</name>
</gene>
<evidence type="ECO:0000256" key="1">
    <source>
        <dbReference type="ARBA" id="ARBA00004651"/>
    </source>
</evidence>
<dbReference type="GO" id="GO:0005886">
    <property type="term" value="C:plasma membrane"/>
    <property type="evidence" value="ECO:0007669"/>
    <property type="project" value="UniProtKB-SubCell"/>
</dbReference>
<evidence type="ECO:0000256" key="2">
    <source>
        <dbReference type="ARBA" id="ARBA00005540"/>
    </source>
</evidence>
<evidence type="ECO:0000256" key="5">
    <source>
        <dbReference type="ARBA" id="ARBA00022692"/>
    </source>
</evidence>
<sequence>MKEAGDLMSEQSQHIHFENTNRWSTKQLVTMALMCALGALFMYVQLPILPSAPFLTYDPSLVPAMVCGFAYGPGAGTAVAAMAIVIHALTTGDWVGALMNLVATLGYILPAAIVYQKMRTYKGAVIGLALGVIAATVLSMVANLTIGVWFWYGSVDVILPLMIPAVLPFNLIKTVLNSVLTLAVYKAVSNLITPKKDQVKGRA</sequence>
<accession>A0A5K1IQ69</accession>
<dbReference type="InterPro" id="IPR025720">
    <property type="entry name" value="RibU"/>
</dbReference>